<proteinExistence type="predicted"/>
<reference evidence="1" key="3">
    <citation type="submission" date="2025-09" db="UniProtKB">
        <authorList>
            <consortium name="Ensembl"/>
        </authorList>
    </citation>
    <scope>IDENTIFICATION</scope>
</reference>
<dbReference type="InterPro" id="IPR026708">
    <property type="entry name" value="CSPP1"/>
</dbReference>
<dbReference type="AlphaFoldDB" id="A0AAY5K6J1"/>
<name>A0AAY5K6J1_ESOLU</name>
<dbReference type="GO" id="GO:0005874">
    <property type="term" value="C:microtubule"/>
    <property type="evidence" value="ECO:0007669"/>
    <property type="project" value="InterPro"/>
</dbReference>
<dbReference type="PANTHER" id="PTHR21616">
    <property type="entry name" value="CENTROSOME SPINDLE POLE ASSOCIATED PROTEIN"/>
    <property type="match status" value="1"/>
</dbReference>
<evidence type="ECO:0000313" key="1">
    <source>
        <dbReference type="Ensembl" id="ENSELUP00000083835.1"/>
    </source>
</evidence>
<accession>A0AAY5K6J1</accession>
<dbReference type="Proteomes" id="UP000265140">
    <property type="component" value="Chromosome 3"/>
</dbReference>
<reference evidence="1 2" key="1">
    <citation type="submission" date="2020-02" db="EMBL/GenBank/DDBJ databases">
        <title>Esox lucius (northern pike) genome, fEsoLuc1, primary haplotype.</title>
        <authorList>
            <person name="Myers G."/>
            <person name="Karagic N."/>
            <person name="Meyer A."/>
            <person name="Pippel M."/>
            <person name="Reichard M."/>
            <person name="Winkler S."/>
            <person name="Tracey A."/>
            <person name="Sims Y."/>
            <person name="Howe K."/>
            <person name="Rhie A."/>
            <person name="Formenti G."/>
            <person name="Durbin R."/>
            <person name="Fedrigo O."/>
            <person name="Jarvis E.D."/>
        </authorList>
    </citation>
    <scope>NUCLEOTIDE SEQUENCE [LARGE SCALE GENOMIC DNA]</scope>
</reference>
<keyword evidence="2" id="KW-1185">Reference proteome</keyword>
<dbReference type="Ensembl" id="ENSELUT00000096053.1">
    <property type="protein sequence ID" value="ENSELUP00000083835.1"/>
    <property type="gene ID" value="ENSELUG00000039681.1"/>
</dbReference>
<dbReference type="GO" id="GO:0032467">
    <property type="term" value="P:positive regulation of cytokinesis"/>
    <property type="evidence" value="ECO:0007669"/>
    <property type="project" value="InterPro"/>
</dbReference>
<dbReference type="GO" id="GO:0000922">
    <property type="term" value="C:spindle pole"/>
    <property type="evidence" value="ECO:0007669"/>
    <property type="project" value="InterPro"/>
</dbReference>
<evidence type="ECO:0000313" key="2">
    <source>
        <dbReference type="Proteomes" id="UP000265140"/>
    </source>
</evidence>
<dbReference type="GeneTree" id="ENSGT00940000177201"/>
<reference evidence="1" key="2">
    <citation type="submission" date="2025-08" db="UniProtKB">
        <authorList>
            <consortium name="Ensembl"/>
        </authorList>
    </citation>
    <scope>IDENTIFICATION</scope>
</reference>
<organism evidence="1 2">
    <name type="scientific">Esox lucius</name>
    <name type="common">Northern pike</name>
    <dbReference type="NCBI Taxonomy" id="8010"/>
    <lineage>
        <taxon>Eukaryota</taxon>
        <taxon>Metazoa</taxon>
        <taxon>Chordata</taxon>
        <taxon>Craniata</taxon>
        <taxon>Vertebrata</taxon>
        <taxon>Euteleostomi</taxon>
        <taxon>Actinopterygii</taxon>
        <taxon>Neopterygii</taxon>
        <taxon>Teleostei</taxon>
        <taxon>Protacanthopterygii</taxon>
        <taxon>Esociformes</taxon>
        <taxon>Esocidae</taxon>
        <taxon>Esox</taxon>
    </lineage>
</organism>
<dbReference type="GO" id="GO:0005813">
    <property type="term" value="C:centrosome"/>
    <property type="evidence" value="ECO:0007669"/>
    <property type="project" value="InterPro"/>
</dbReference>
<dbReference type="PANTHER" id="PTHR21616:SF2">
    <property type="entry name" value="CENTROSOME AND SPINDLE POLE-ASSOCIATED PROTEIN 1"/>
    <property type="match status" value="1"/>
</dbReference>
<sequence length="119" mass="14107">MDDELDHFIQQHKARVAEDKTSLEKDPPPYLEIRKNDHKAYDSVLKENIPPINSSTAQEKEEGCCLNLPLGKDYERKKQKLQQELRLDYRRYMAQVRISAMPKVLPRFYVLSWYCFATC</sequence>
<protein>
    <submittedName>
        <fullName evidence="1">Uncharacterized protein</fullName>
    </submittedName>
</protein>